<evidence type="ECO:0000256" key="1">
    <source>
        <dbReference type="ARBA" id="ARBA00022679"/>
    </source>
</evidence>
<dbReference type="PROSITE" id="PS51186">
    <property type="entry name" value="GNAT"/>
    <property type="match status" value="1"/>
</dbReference>
<evidence type="ECO:0000313" key="4">
    <source>
        <dbReference type="EMBL" id="GAA4613442.1"/>
    </source>
</evidence>
<dbReference type="PANTHER" id="PTHR43877:SF2">
    <property type="entry name" value="AMINOALKYLPHOSPHONATE N-ACETYLTRANSFERASE-RELATED"/>
    <property type="match status" value="1"/>
</dbReference>
<dbReference type="Gene3D" id="3.40.630.30">
    <property type="match status" value="1"/>
</dbReference>
<dbReference type="PANTHER" id="PTHR43877">
    <property type="entry name" value="AMINOALKYLPHOSPHONATE N-ACETYLTRANSFERASE-RELATED-RELATED"/>
    <property type="match status" value="1"/>
</dbReference>
<keyword evidence="2" id="KW-0012">Acyltransferase</keyword>
<evidence type="ECO:0000259" key="3">
    <source>
        <dbReference type="PROSITE" id="PS51186"/>
    </source>
</evidence>
<dbReference type="SUPFAM" id="SSF55729">
    <property type="entry name" value="Acyl-CoA N-acyltransferases (Nat)"/>
    <property type="match status" value="1"/>
</dbReference>
<dbReference type="Pfam" id="PF00583">
    <property type="entry name" value="Acetyltransf_1"/>
    <property type="match status" value="1"/>
</dbReference>
<comment type="caution">
    <text evidence="4">The sequence shown here is derived from an EMBL/GenBank/DDBJ whole genome shotgun (WGS) entry which is preliminary data.</text>
</comment>
<dbReference type="RefSeq" id="WP_345361390.1">
    <property type="nucleotide sequence ID" value="NZ_BAABHJ010000023.1"/>
</dbReference>
<protein>
    <recommendedName>
        <fullName evidence="3">N-acetyltransferase domain-containing protein</fullName>
    </recommendedName>
</protein>
<dbReference type="Proteomes" id="UP001500212">
    <property type="component" value="Unassembled WGS sequence"/>
</dbReference>
<feature type="domain" description="N-acetyltransferase" evidence="3">
    <location>
        <begin position="8"/>
        <end position="163"/>
    </location>
</feature>
<reference evidence="5" key="1">
    <citation type="journal article" date="2019" name="Int. J. Syst. Evol. Microbiol.">
        <title>The Global Catalogue of Microorganisms (GCM) 10K type strain sequencing project: providing services to taxonomists for standard genome sequencing and annotation.</title>
        <authorList>
            <consortium name="The Broad Institute Genomics Platform"/>
            <consortium name="The Broad Institute Genome Sequencing Center for Infectious Disease"/>
            <person name="Wu L."/>
            <person name="Ma J."/>
        </authorList>
    </citation>
    <scope>NUCLEOTIDE SEQUENCE [LARGE SCALE GENOMIC DNA]</scope>
    <source>
        <strain evidence="5">JCM 17938</strain>
    </source>
</reference>
<dbReference type="InterPro" id="IPR000182">
    <property type="entry name" value="GNAT_dom"/>
</dbReference>
<keyword evidence="5" id="KW-1185">Reference proteome</keyword>
<dbReference type="CDD" id="cd04301">
    <property type="entry name" value="NAT_SF"/>
    <property type="match status" value="1"/>
</dbReference>
<keyword evidence="1" id="KW-0808">Transferase</keyword>
<evidence type="ECO:0000256" key="2">
    <source>
        <dbReference type="ARBA" id="ARBA00023315"/>
    </source>
</evidence>
<name>A0ABP8TUU9_9ACTN</name>
<sequence length="166" mass="18068">MSERNERIELVEASFDDPIVTGLHDEQAAEPAVRFGGAVGRRSPAEPGTTFLVARARMTLIGCVGLRWVSGAGTDGNGPSSADQIAEVGHVYVRPDFRRLGVSRLLLRAAEDLARRRGCRTARLVAIDPRDAGLCEFSGYVPIQPFGPQFVRSGCFEKRLRAETGR</sequence>
<accession>A0ABP8TUU9</accession>
<evidence type="ECO:0000313" key="5">
    <source>
        <dbReference type="Proteomes" id="UP001500212"/>
    </source>
</evidence>
<dbReference type="InterPro" id="IPR050832">
    <property type="entry name" value="Bact_Acetyltransf"/>
</dbReference>
<dbReference type="InterPro" id="IPR016181">
    <property type="entry name" value="Acyl_CoA_acyltransferase"/>
</dbReference>
<dbReference type="EMBL" id="BAABHJ010000023">
    <property type="protein sequence ID" value="GAA4613442.1"/>
    <property type="molecule type" value="Genomic_DNA"/>
</dbReference>
<proteinExistence type="predicted"/>
<organism evidence="4 5">
    <name type="scientific">Actinoallomurus liliacearum</name>
    <dbReference type="NCBI Taxonomy" id="1080073"/>
    <lineage>
        <taxon>Bacteria</taxon>
        <taxon>Bacillati</taxon>
        <taxon>Actinomycetota</taxon>
        <taxon>Actinomycetes</taxon>
        <taxon>Streptosporangiales</taxon>
        <taxon>Thermomonosporaceae</taxon>
        <taxon>Actinoallomurus</taxon>
    </lineage>
</organism>
<gene>
    <name evidence="4" type="ORF">GCM10023195_58150</name>
</gene>